<protein>
    <submittedName>
        <fullName evidence="3">Uncharacterized protein</fullName>
    </submittedName>
</protein>
<dbReference type="AlphaFoldDB" id="A0AAN8RKG7"/>
<keyword evidence="2" id="KW-0732">Signal</keyword>
<evidence type="ECO:0000313" key="3">
    <source>
        <dbReference type="EMBL" id="KAK6350543.1"/>
    </source>
</evidence>
<gene>
    <name evidence="3" type="ORF">TWF718_003733</name>
</gene>
<proteinExistence type="predicted"/>
<feature type="region of interest" description="Disordered" evidence="1">
    <location>
        <begin position="29"/>
        <end position="69"/>
    </location>
</feature>
<organism evidence="3 4">
    <name type="scientific">Orbilia javanica</name>
    <dbReference type="NCBI Taxonomy" id="47235"/>
    <lineage>
        <taxon>Eukaryota</taxon>
        <taxon>Fungi</taxon>
        <taxon>Dikarya</taxon>
        <taxon>Ascomycota</taxon>
        <taxon>Pezizomycotina</taxon>
        <taxon>Orbiliomycetes</taxon>
        <taxon>Orbiliales</taxon>
        <taxon>Orbiliaceae</taxon>
        <taxon>Orbilia</taxon>
    </lineage>
</organism>
<sequence length="113" mass="11581">MRVTGVIAILSGALSLPLPIVRTSIMDTSPLTQPYQPPDPHGGGTGSTIGLTGPSKDGTAPLPPDGMYGLPYIEQPKPMAHANPMLLNPNVVVSVPTTTYALPQIAVGTAIAE</sequence>
<evidence type="ECO:0000313" key="4">
    <source>
        <dbReference type="Proteomes" id="UP001313282"/>
    </source>
</evidence>
<dbReference type="EMBL" id="JAVHNR010000002">
    <property type="protein sequence ID" value="KAK6350543.1"/>
    <property type="molecule type" value="Genomic_DNA"/>
</dbReference>
<reference evidence="3 4" key="1">
    <citation type="submission" date="2019-10" db="EMBL/GenBank/DDBJ databases">
        <authorList>
            <person name="Palmer J.M."/>
        </authorList>
    </citation>
    <scope>NUCLEOTIDE SEQUENCE [LARGE SCALE GENOMIC DNA]</scope>
    <source>
        <strain evidence="3 4">TWF718</strain>
    </source>
</reference>
<name>A0AAN8RKG7_9PEZI</name>
<dbReference type="Proteomes" id="UP001313282">
    <property type="component" value="Unassembled WGS sequence"/>
</dbReference>
<comment type="caution">
    <text evidence="3">The sequence shown here is derived from an EMBL/GenBank/DDBJ whole genome shotgun (WGS) entry which is preliminary data.</text>
</comment>
<accession>A0AAN8RKG7</accession>
<evidence type="ECO:0000256" key="2">
    <source>
        <dbReference type="SAM" id="SignalP"/>
    </source>
</evidence>
<evidence type="ECO:0000256" key="1">
    <source>
        <dbReference type="SAM" id="MobiDB-lite"/>
    </source>
</evidence>
<feature type="chain" id="PRO_5043025854" evidence="2">
    <location>
        <begin position="16"/>
        <end position="113"/>
    </location>
</feature>
<feature type="signal peptide" evidence="2">
    <location>
        <begin position="1"/>
        <end position="15"/>
    </location>
</feature>
<keyword evidence="4" id="KW-1185">Reference proteome</keyword>